<evidence type="ECO:0000313" key="14">
    <source>
        <dbReference type="Proteomes" id="UP000622707"/>
    </source>
</evidence>
<evidence type="ECO:0000313" key="13">
    <source>
        <dbReference type="EMBL" id="MBL0424051.1"/>
    </source>
</evidence>
<dbReference type="InterPro" id="IPR003710">
    <property type="entry name" value="ApbA"/>
</dbReference>
<dbReference type="EMBL" id="JAEQND010000001">
    <property type="protein sequence ID" value="MBL0424051.1"/>
    <property type="molecule type" value="Genomic_DNA"/>
</dbReference>
<accession>A0ABS1JJE7</accession>
<dbReference type="EC" id="1.1.1.169" evidence="3 10"/>
<evidence type="ECO:0000256" key="6">
    <source>
        <dbReference type="ARBA" id="ARBA00022857"/>
    </source>
</evidence>
<feature type="domain" description="Ketopantoate reductase N-terminal" evidence="11">
    <location>
        <begin position="3"/>
        <end position="151"/>
    </location>
</feature>
<sequence>MKILVLGAGAIGGYFGARLLQARGDVTFLVRERRAALLRERGLVVHAADGRFKQDVQTVLASQLDAQFDLVLLACKAYDLEDAIASIRPALRGDAHVLPLLNGVAHIARLQEAFGAERVLGGSCHIPATITEEGEIAQLAPLHRIVFGLLPESGAAAKDKLQRLLALFRATPVDATLSEDIWQDLWEKFVGLTTLAASTCLMRSAVGDILASDEGAAYVQQTFDACARAAEAAGHPPRAEARTGFEQLLQQRGSTLTASMLRDIEAGAPTEGAHIVGDMLRRVQALGVEPGALRPAWMHLQSYEHRRQRDRSR</sequence>
<dbReference type="InterPro" id="IPR051402">
    <property type="entry name" value="KPR-Related"/>
</dbReference>
<dbReference type="PANTHER" id="PTHR21708">
    <property type="entry name" value="PROBABLE 2-DEHYDROPANTOATE 2-REDUCTASE"/>
    <property type="match status" value="1"/>
</dbReference>
<dbReference type="Proteomes" id="UP000622707">
    <property type="component" value="Unassembled WGS sequence"/>
</dbReference>
<evidence type="ECO:0000256" key="8">
    <source>
        <dbReference type="ARBA" id="ARBA00032024"/>
    </source>
</evidence>
<dbReference type="InterPro" id="IPR036291">
    <property type="entry name" value="NAD(P)-bd_dom_sf"/>
</dbReference>
<evidence type="ECO:0000256" key="4">
    <source>
        <dbReference type="ARBA" id="ARBA00019465"/>
    </source>
</evidence>
<feature type="domain" description="Ketopantoate reductase C-terminal" evidence="12">
    <location>
        <begin position="180"/>
        <end position="289"/>
    </location>
</feature>
<gene>
    <name evidence="13" type="ORF">JI746_02940</name>
</gene>
<dbReference type="NCBIfam" id="TIGR00745">
    <property type="entry name" value="apbA_panE"/>
    <property type="match status" value="1"/>
</dbReference>
<dbReference type="Gene3D" id="1.10.1040.10">
    <property type="entry name" value="N-(1-d-carboxylethyl)-l-norvaline Dehydrogenase, domain 2"/>
    <property type="match status" value="1"/>
</dbReference>
<keyword evidence="6 10" id="KW-0521">NADP</keyword>
<keyword evidence="7 10" id="KW-0560">Oxidoreductase</keyword>
<keyword evidence="5 10" id="KW-0566">Pantothenate biosynthesis</keyword>
<evidence type="ECO:0000256" key="10">
    <source>
        <dbReference type="RuleBase" id="RU362068"/>
    </source>
</evidence>
<dbReference type="SUPFAM" id="SSF48179">
    <property type="entry name" value="6-phosphogluconate dehydrogenase C-terminal domain-like"/>
    <property type="match status" value="1"/>
</dbReference>
<evidence type="ECO:0000256" key="7">
    <source>
        <dbReference type="ARBA" id="ARBA00023002"/>
    </source>
</evidence>
<dbReference type="InterPro" id="IPR013332">
    <property type="entry name" value="KPR_N"/>
</dbReference>
<name>A0ABS1JJE7_9BURK</name>
<proteinExistence type="inferred from homology"/>
<comment type="function">
    <text evidence="10">Catalyzes the NADPH-dependent reduction of ketopantoate into pantoic acid.</text>
</comment>
<evidence type="ECO:0000256" key="3">
    <source>
        <dbReference type="ARBA" id="ARBA00013014"/>
    </source>
</evidence>
<dbReference type="InterPro" id="IPR008927">
    <property type="entry name" value="6-PGluconate_DH-like_C_sf"/>
</dbReference>
<dbReference type="Pfam" id="PF02558">
    <property type="entry name" value="ApbA"/>
    <property type="match status" value="1"/>
</dbReference>
<evidence type="ECO:0000256" key="2">
    <source>
        <dbReference type="ARBA" id="ARBA00007870"/>
    </source>
</evidence>
<dbReference type="SUPFAM" id="SSF51735">
    <property type="entry name" value="NAD(P)-binding Rossmann-fold domains"/>
    <property type="match status" value="1"/>
</dbReference>
<dbReference type="Gene3D" id="3.40.50.720">
    <property type="entry name" value="NAD(P)-binding Rossmann-like Domain"/>
    <property type="match status" value="1"/>
</dbReference>
<keyword evidence="14" id="KW-1185">Reference proteome</keyword>
<evidence type="ECO:0000259" key="12">
    <source>
        <dbReference type="Pfam" id="PF08546"/>
    </source>
</evidence>
<protein>
    <recommendedName>
        <fullName evidence="4 10">2-dehydropantoate 2-reductase</fullName>
        <ecNumber evidence="3 10">1.1.1.169</ecNumber>
    </recommendedName>
    <alternativeName>
        <fullName evidence="8 10">Ketopantoate reductase</fullName>
    </alternativeName>
</protein>
<dbReference type="Pfam" id="PF08546">
    <property type="entry name" value="ApbA_C"/>
    <property type="match status" value="1"/>
</dbReference>
<evidence type="ECO:0000256" key="5">
    <source>
        <dbReference type="ARBA" id="ARBA00022655"/>
    </source>
</evidence>
<evidence type="ECO:0000259" key="11">
    <source>
        <dbReference type="Pfam" id="PF02558"/>
    </source>
</evidence>
<evidence type="ECO:0000256" key="1">
    <source>
        <dbReference type="ARBA" id="ARBA00004994"/>
    </source>
</evidence>
<comment type="pathway">
    <text evidence="1 10">Cofactor biosynthesis; (R)-pantothenate biosynthesis; (R)-pantoate from 3-methyl-2-oxobutanoate: step 2/2.</text>
</comment>
<comment type="similarity">
    <text evidence="2 10">Belongs to the ketopantoate reductase family.</text>
</comment>
<dbReference type="PANTHER" id="PTHR21708:SF26">
    <property type="entry name" value="2-DEHYDROPANTOATE 2-REDUCTASE"/>
    <property type="match status" value="1"/>
</dbReference>
<organism evidence="13 14">
    <name type="scientific">Ramlibacter alkalitolerans</name>
    <dbReference type="NCBI Taxonomy" id="2039631"/>
    <lineage>
        <taxon>Bacteria</taxon>
        <taxon>Pseudomonadati</taxon>
        <taxon>Pseudomonadota</taxon>
        <taxon>Betaproteobacteria</taxon>
        <taxon>Burkholderiales</taxon>
        <taxon>Comamonadaceae</taxon>
        <taxon>Ramlibacter</taxon>
    </lineage>
</organism>
<reference evidence="13 14" key="1">
    <citation type="journal article" date="2017" name="Int. J. Syst. Evol. Microbiol.">
        <title>Ramlibacter alkalitolerans sp. nov., alkali-tolerant bacterium isolated from soil of ginseng.</title>
        <authorList>
            <person name="Lee D.H."/>
            <person name="Cha C.J."/>
        </authorList>
    </citation>
    <scope>NUCLEOTIDE SEQUENCE [LARGE SCALE GENOMIC DNA]</scope>
    <source>
        <strain evidence="13 14">KACC 19305</strain>
    </source>
</reference>
<dbReference type="InterPro" id="IPR013328">
    <property type="entry name" value="6PGD_dom2"/>
</dbReference>
<evidence type="ECO:0000256" key="9">
    <source>
        <dbReference type="ARBA" id="ARBA00048793"/>
    </source>
</evidence>
<dbReference type="InterPro" id="IPR013752">
    <property type="entry name" value="KPA_reductase"/>
</dbReference>
<comment type="catalytic activity">
    <reaction evidence="9 10">
        <text>(R)-pantoate + NADP(+) = 2-dehydropantoate + NADPH + H(+)</text>
        <dbReference type="Rhea" id="RHEA:16233"/>
        <dbReference type="ChEBI" id="CHEBI:11561"/>
        <dbReference type="ChEBI" id="CHEBI:15378"/>
        <dbReference type="ChEBI" id="CHEBI:15980"/>
        <dbReference type="ChEBI" id="CHEBI:57783"/>
        <dbReference type="ChEBI" id="CHEBI:58349"/>
        <dbReference type="EC" id="1.1.1.169"/>
    </reaction>
</comment>
<comment type="caution">
    <text evidence="13">The sequence shown here is derived from an EMBL/GenBank/DDBJ whole genome shotgun (WGS) entry which is preliminary data.</text>
</comment>